<evidence type="ECO:0000256" key="7">
    <source>
        <dbReference type="HAMAP-Rule" id="MF_00009"/>
    </source>
</evidence>
<comment type="subcellular location">
    <subcellularLocation>
        <location evidence="7">Cytoplasm</location>
    </subcellularLocation>
</comment>
<dbReference type="PROSITE" id="PS01306">
    <property type="entry name" value="UPF0054"/>
    <property type="match status" value="1"/>
</dbReference>
<dbReference type="GO" id="GO:0006364">
    <property type="term" value="P:rRNA processing"/>
    <property type="evidence" value="ECO:0007669"/>
    <property type="project" value="UniProtKB-UniRule"/>
</dbReference>
<dbReference type="SUPFAM" id="SSF55486">
    <property type="entry name" value="Metalloproteases ('zincins'), catalytic domain"/>
    <property type="match status" value="1"/>
</dbReference>
<dbReference type="GO" id="GO:0008270">
    <property type="term" value="F:zinc ion binding"/>
    <property type="evidence" value="ECO:0007669"/>
    <property type="project" value="UniProtKB-UniRule"/>
</dbReference>
<keyword evidence="3 7" id="KW-0479">Metal-binding</keyword>
<proteinExistence type="inferred from homology"/>
<keyword evidence="4 7" id="KW-0255">Endonuclease</keyword>
<comment type="function">
    <text evidence="7">Single strand-specific metallo-endoribonuclease involved in late-stage 70S ribosome quality control and in maturation of the 3' terminus of the 16S rRNA.</text>
</comment>
<dbReference type="PANTHER" id="PTHR46986">
    <property type="entry name" value="ENDORIBONUCLEASE YBEY, CHLOROPLASTIC"/>
    <property type="match status" value="1"/>
</dbReference>
<organism evidence="8 9">
    <name type="scientific">Candidatus Komeilibacteria bacterium RIFCSPHIGHO2_01_FULL_52_14</name>
    <dbReference type="NCBI Taxonomy" id="1798549"/>
    <lineage>
        <taxon>Bacteria</taxon>
        <taxon>Candidatus Komeiliibacteriota</taxon>
    </lineage>
</organism>
<evidence type="ECO:0000256" key="5">
    <source>
        <dbReference type="ARBA" id="ARBA00022801"/>
    </source>
</evidence>
<dbReference type="Gene3D" id="3.40.390.30">
    <property type="entry name" value="Metalloproteases ('zincins'), catalytic domain"/>
    <property type="match status" value="1"/>
</dbReference>
<feature type="binding site" evidence="7">
    <location>
        <position position="118"/>
    </location>
    <ligand>
        <name>Zn(2+)</name>
        <dbReference type="ChEBI" id="CHEBI:29105"/>
        <note>catalytic</note>
    </ligand>
</feature>
<evidence type="ECO:0000256" key="3">
    <source>
        <dbReference type="ARBA" id="ARBA00022723"/>
    </source>
</evidence>
<keyword evidence="6 7" id="KW-0862">Zinc</keyword>
<dbReference type="HAMAP" id="MF_00009">
    <property type="entry name" value="Endoribonucl_YbeY"/>
    <property type="match status" value="1"/>
</dbReference>
<keyword evidence="7" id="KW-0963">Cytoplasm</keyword>
<comment type="cofactor">
    <cofactor evidence="7">
        <name>Zn(2+)</name>
        <dbReference type="ChEBI" id="CHEBI:29105"/>
    </cofactor>
    <text evidence="7">Binds 1 zinc ion.</text>
</comment>
<evidence type="ECO:0000313" key="9">
    <source>
        <dbReference type="Proteomes" id="UP000177817"/>
    </source>
</evidence>
<dbReference type="InterPro" id="IPR002036">
    <property type="entry name" value="YbeY"/>
</dbReference>
<keyword evidence="2 7" id="KW-0540">Nuclease</keyword>
<dbReference type="AlphaFoldDB" id="A0A1G2BMD0"/>
<dbReference type="EC" id="3.1.-.-" evidence="7"/>
<gene>
    <name evidence="7" type="primary">ybeY</name>
    <name evidence="8" type="ORF">A2677_02480</name>
</gene>
<evidence type="ECO:0000256" key="2">
    <source>
        <dbReference type="ARBA" id="ARBA00022722"/>
    </source>
</evidence>
<feature type="binding site" evidence="7">
    <location>
        <position position="124"/>
    </location>
    <ligand>
        <name>Zn(2+)</name>
        <dbReference type="ChEBI" id="CHEBI:29105"/>
        <note>catalytic</note>
    </ligand>
</feature>
<dbReference type="PANTHER" id="PTHR46986:SF1">
    <property type="entry name" value="ENDORIBONUCLEASE YBEY, CHLOROPLASTIC"/>
    <property type="match status" value="1"/>
</dbReference>
<dbReference type="InterPro" id="IPR020549">
    <property type="entry name" value="YbeY_CS"/>
</dbReference>
<dbReference type="Pfam" id="PF02130">
    <property type="entry name" value="YbeY"/>
    <property type="match status" value="1"/>
</dbReference>
<keyword evidence="5 7" id="KW-0378">Hydrolase</keyword>
<comment type="caution">
    <text evidence="8">The sequence shown here is derived from an EMBL/GenBank/DDBJ whole genome shotgun (WGS) entry which is preliminary data.</text>
</comment>
<name>A0A1G2BMD0_9BACT</name>
<feature type="binding site" evidence="7">
    <location>
        <position position="114"/>
    </location>
    <ligand>
        <name>Zn(2+)</name>
        <dbReference type="ChEBI" id="CHEBI:29105"/>
        <note>catalytic</note>
    </ligand>
</feature>
<keyword evidence="7" id="KW-0690">Ribosome biogenesis</keyword>
<evidence type="ECO:0000256" key="1">
    <source>
        <dbReference type="ARBA" id="ARBA00010875"/>
    </source>
</evidence>
<comment type="similarity">
    <text evidence="1 7">Belongs to the endoribonuclease YbeY family.</text>
</comment>
<dbReference type="Proteomes" id="UP000177817">
    <property type="component" value="Unassembled WGS sequence"/>
</dbReference>
<evidence type="ECO:0000256" key="6">
    <source>
        <dbReference type="ARBA" id="ARBA00022833"/>
    </source>
</evidence>
<protein>
    <recommendedName>
        <fullName evidence="7">Endoribonuclease YbeY</fullName>
        <ecNumber evidence="7">3.1.-.-</ecNumber>
    </recommendedName>
</protein>
<dbReference type="EMBL" id="MHKK01000014">
    <property type="protein sequence ID" value="OGY90252.1"/>
    <property type="molecule type" value="Genomic_DNA"/>
</dbReference>
<keyword evidence="7" id="KW-0698">rRNA processing</keyword>
<dbReference type="GO" id="GO:0004222">
    <property type="term" value="F:metalloendopeptidase activity"/>
    <property type="evidence" value="ECO:0007669"/>
    <property type="project" value="InterPro"/>
</dbReference>
<dbReference type="NCBIfam" id="TIGR00043">
    <property type="entry name" value="rRNA maturation RNase YbeY"/>
    <property type="match status" value="1"/>
</dbReference>
<evidence type="ECO:0000256" key="4">
    <source>
        <dbReference type="ARBA" id="ARBA00022759"/>
    </source>
</evidence>
<reference evidence="8 9" key="1">
    <citation type="journal article" date="2016" name="Nat. Commun.">
        <title>Thousands of microbial genomes shed light on interconnected biogeochemical processes in an aquifer system.</title>
        <authorList>
            <person name="Anantharaman K."/>
            <person name="Brown C.T."/>
            <person name="Hug L.A."/>
            <person name="Sharon I."/>
            <person name="Castelle C.J."/>
            <person name="Probst A.J."/>
            <person name="Thomas B.C."/>
            <person name="Singh A."/>
            <person name="Wilkins M.J."/>
            <person name="Karaoz U."/>
            <person name="Brodie E.L."/>
            <person name="Williams K.H."/>
            <person name="Hubbard S.S."/>
            <person name="Banfield J.F."/>
        </authorList>
    </citation>
    <scope>NUCLEOTIDE SEQUENCE [LARGE SCALE GENOMIC DNA]</scope>
</reference>
<evidence type="ECO:0000313" key="8">
    <source>
        <dbReference type="EMBL" id="OGY90252.1"/>
    </source>
</evidence>
<accession>A0A1G2BMD0</accession>
<dbReference type="GO" id="GO:0004521">
    <property type="term" value="F:RNA endonuclease activity"/>
    <property type="evidence" value="ECO:0007669"/>
    <property type="project" value="UniProtKB-UniRule"/>
</dbReference>
<sequence>MTFRMSALPRGLQAREVRRLASYLTRKLRLSGEISIAFVPPRRMQQLNYAYRGKRTATDVLSFSFRNADSRLLPRHFQNKNERGEILFCARELYLRARKNSMTMPRYFYLLLIHSVLHLQGFDHETNRDAVRMEKKEAVFLAGFAPLLPEAAALKLERKAVRLKQQTRKKSLTSGRGVTGFAVAHR</sequence>
<dbReference type="InterPro" id="IPR023091">
    <property type="entry name" value="MetalPrtase_cat_dom_sf_prd"/>
</dbReference>
<dbReference type="GO" id="GO:0005737">
    <property type="term" value="C:cytoplasm"/>
    <property type="evidence" value="ECO:0007669"/>
    <property type="project" value="UniProtKB-SubCell"/>
</dbReference>